<dbReference type="Gene3D" id="1.10.510.10">
    <property type="entry name" value="Transferase(Phosphotransferase) domain 1"/>
    <property type="match status" value="1"/>
</dbReference>
<dbReference type="InterPro" id="IPR032675">
    <property type="entry name" value="LRR_dom_sf"/>
</dbReference>
<dbReference type="SUPFAM" id="SSF52058">
    <property type="entry name" value="L domain-like"/>
    <property type="match status" value="2"/>
</dbReference>
<evidence type="ECO:0000256" key="1">
    <source>
        <dbReference type="ARBA" id="ARBA00004162"/>
    </source>
</evidence>
<evidence type="ECO:0000259" key="21">
    <source>
        <dbReference type="PROSITE" id="PS50011"/>
    </source>
</evidence>
<keyword evidence="8" id="KW-0732">Signal</keyword>
<dbReference type="Gene3D" id="3.30.200.20">
    <property type="entry name" value="Phosphorylase Kinase, domain 1"/>
    <property type="match status" value="1"/>
</dbReference>
<dbReference type="EMBL" id="BPVZ01000108">
    <property type="protein sequence ID" value="GKV34988.1"/>
    <property type="molecule type" value="Genomic_DNA"/>
</dbReference>
<evidence type="ECO:0000256" key="16">
    <source>
        <dbReference type="ARBA" id="ARBA00023170"/>
    </source>
</evidence>
<evidence type="ECO:0000256" key="18">
    <source>
        <dbReference type="PROSITE-ProRule" id="PRU10141"/>
    </source>
</evidence>
<keyword evidence="16" id="KW-0675">Receptor</keyword>
<evidence type="ECO:0000256" key="14">
    <source>
        <dbReference type="ARBA" id="ARBA00023136"/>
    </source>
</evidence>
<dbReference type="PROSITE" id="PS50011">
    <property type="entry name" value="PROTEIN_KINASE_DOM"/>
    <property type="match status" value="1"/>
</dbReference>
<keyword evidence="17" id="KW-0325">Glycoprotein</keyword>
<evidence type="ECO:0000256" key="11">
    <source>
        <dbReference type="ARBA" id="ARBA00022777"/>
    </source>
</evidence>
<dbReference type="PROSITE" id="PS00108">
    <property type="entry name" value="PROTEIN_KINASE_ST"/>
    <property type="match status" value="1"/>
</dbReference>
<evidence type="ECO:0000256" key="3">
    <source>
        <dbReference type="ARBA" id="ARBA00022475"/>
    </source>
</evidence>
<keyword evidence="11" id="KW-0418">Kinase</keyword>
<dbReference type="InterPro" id="IPR001611">
    <property type="entry name" value="Leu-rich_rpt"/>
</dbReference>
<keyword evidence="15" id="KW-1015">Disulfide bond</keyword>
<comment type="similarity">
    <text evidence="2">Belongs to the protein kinase superfamily. Ser/Thr protein kinase family.</text>
</comment>
<feature type="transmembrane region" description="Helical" evidence="20">
    <location>
        <begin position="533"/>
        <end position="556"/>
    </location>
</feature>
<evidence type="ECO:0000256" key="17">
    <source>
        <dbReference type="ARBA" id="ARBA00023180"/>
    </source>
</evidence>
<dbReference type="AlphaFoldDB" id="A0AAV5LCL2"/>
<feature type="compositionally biased region" description="Pro residues" evidence="19">
    <location>
        <begin position="464"/>
        <end position="493"/>
    </location>
</feature>
<evidence type="ECO:0000256" key="19">
    <source>
        <dbReference type="SAM" id="MobiDB-lite"/>
    </source>
</evidence>
<keyword evidence="3" id="KW-1003">Cell membrane</keyword>
<keyword evidence="23" id="KW-1185">Reference proteome</keyword>
<name>A0AAV5LCL2_9ROSI</name>
<dbReference type="Pfam" id="PF07714">
    <property type="entry name" value="PK_Tyr_Ser-Thr"/>
    <property type="match status" value="1"/>
</dbReference>
<dbReference type="Gene3D" id="3.80.10.10">
    <property type="entry name" value="Ribonuclease Inhibitor"/>
    <property type="match status" value="2"/>
</dbReference>
<feature type="region of interest" description="Disordered" evidence="19">
    <location>
        <begin position="456"/>
        <end position="523"/>
    </location>
</feature>
<evidence type="ECO:0000256" key="4">
    <source>
        <dbReference type="ARBA" id="ARBA00022527"/>
    </source>
</evidence>
<evidence type="ECO:0000256" key="2">
    <source>
        <dbReference type="ARBA" id="ARBA00008684"/>
    </source>
</evidence>
<dbReference type="Proteomes" id="UP001054252">
    <property type="component" value="Unassembled WGS sequence"/>
</dbReference>
<organism evidence="22 23">
    <name type="scientific">Rubroshorea leprosula</name>
    <dbReference type="NCBI Taxonomy" id="152421"/>
    <lineage>
        <taxon>Eukaryota</taxon>
        <taxon>Viridiplantae</taxon>
        <taxon>Streptophyta</taxon>
        <taxon>Embryophyta</taxon>
        <taxon>Tracheophyta</taxon>
        <taxon>Spermatophyta</taxon>
        <taxon>Magnoliopsida</taxon>
        <taxon>eudicotyledons</taxon>
        <taxon>Gunneridae</taxon>
        <taxon>Pentapetalae</taxon>
        <taxon>rosids</taxon>
        <taxon>malvids</taxon>
        <taxon>Malvales</taxon>
        <taxon>Dipterocarpaceae</taxon>
        <taxon>Rubroshorea</taxon>
    </lineage>
</organism>
<dbReference type="InterPro" id="IPR011009">
    <property type="entry name" value="Kinase-like_dom_sf"/>
</dbReference>
<evidence type="ECO:0000256" key="15">
    <source>
        <dbReference type="ARBA" id="ARBA00023157"/>
    </source>
</evidence>
<proteinExistence type="inferred from homology"/>
<keyword evidence="9" id="KW-0677">Repeat</keyword>
<feature type="domain" description="Protein kinase" evidence="21">
    <location>
        <begin position="636"/>
        <end position="920"/>
    </location>
</feature>
<evidence type="ECO:0000313" key="22">
    <source>
        <dbReference type="EMBL" id="GKV34988.1"/>
    </source>
</evidence>
<evidence type="ECO:0000256" key="12">
    <source>
        <dbReference type="ARBA" id="ARBA00022840"/>
    </source>
</evidence>
<dbReference type="InterPro" id="IPR001245">
    <property type="entry name" value="Ser-Thr/Tyr_kinase_cat_dom"/>
</dbReference>
<dbReference type="InterPro" id="IPR052422">
    <property type="entry name" value="Auxin_Ser/Thr_Kinase"/>
</dbReference>
<dbReference type="InterPro" id="IPR013210">
    <property type="entry name" value="LRR_N_plant-typ"/>
</dbReference>
<dbReference type="PROSITE" id="PS00107">
    <property type="entry name" value="PROTEIN_KINASE_ATP"/>
    <property type="match status" value="1"/>
</dbReference>
<evidence type="ECO:0000256" key="5">
    <source>
        <dbReference type="ARBA" id="ARBA00022614"/>
    </source>
</evidence>
<evidence type="ECO:0000256" key="20">
    <source>
        <dbReference type="SAM" id="Phobius"/>
    </source>
</evidence>
<protein>
    <recommendedName>
        <fullName evidence="21">Protein kinase domain-containing protein</fullName>
    </recommendedName>
</protein>
<dbReference type="InterPro" id="IPR000719">
    <property type="entry name" value="Prot_kinase_dom"/>
</dbReference>
<evidence type="ECO:0000256" key="7">
    <source>
        <dbReference type="ARBA" id="ARBA00022692"/>
    </source>
</evidence>
<evidence type="ECO:0000256" key="8">
    <source>
        <dbReference type="ARBA" id="ARBA00022729"/>
    </source>
</evidence>
<evidence type="ECO:0000256" key="13">
    <source>
        <dbReference type="ARBA" id="ARBA00022989"/>
    </source>
</evidence>
<comment type="subcellular location">
    <subcellularLocation>
        <location evidence="1">Cell membrane</location>
        <topology evidence="1">Single-pass membrane protein</topology>
    </subcellularLocation>
</comment>
<dbReference type="Pfam" id="PF00560">
    <property type="entry name" value="LRR_1"/>
    <property type="match status" value="3"/>
</dbReference>
<comment type="caution">
    <text evidence="22">The sequence shown here is derived from an EMBL/GenBank/DDBJ whole genome shotgun (WGS) entry which is preliminary data.</text>
</comment>
<dbReference type="FunFam" id="3.30.200.20:FF:000226">
    <property type="entry name" value="receptor protein kinase TMK1"/>
    <property type="match status" value="1"/>
</dbReference>
<sequence length="988" mass="107957">MCRVAMACDRVRLCVGVVFCAIAVVYSATDTNDLKILLDFKKGLENPDLLDWPDNGDDPCGTPLWPHVFCEGNRVSQIQVQNMGLMGPLPQNFNQLTKLSNLGLQRNRFYGKLPTFSGLSELEFAFLNENEFDTIPSDFFDGLSSLQVLALDKNPLNATTGWSIPKELANSVQLVNISMMQCNLVGPIPDFLGKLPGIVALQLSYNNLSGEIPASFGDSLMQILWLNNQDGGGMSGTIDVISKMETLSQLWLHGNQFTGTIPEDIGNLVTLKDLNLNDNKLVGLVPESLAKMELDNLVLNNNLLMGPIPKLKSGNFSYASNLFCQSEPGIPCAPEVTALLDFLGGLNYPVNLVSLWSGNDPCGGRWMGLSCNPQSKVSVINLPRHNLSGTLSPSVAKLDSLTQVRLGGNSIHGTVPMNFIELESLVLLDLSGNNLEPPLPKFHDSVKVVTEGNPLLSANQTTLPPSPPSTPLPIPPPAGSPPTLVPISPPKSPPDSGGVKSPAPKREPSPGKDSDSTPDHVEASSNDSKIFKLLMVVGVTIVFVLLLVLILSYIYCCKKRKSSQAPNVNVVHPKDPSDSENNVKIAVSDTTSGSLNAQIPISSRNSYSSATTNSHVIHSGNLVISVQALRKVTKDFAQENELGRGGFGTVYKAELEDGTKLAVKRMKSRAVNNKAVDEFKAEIDVLSKVRHRHLVSLWGYCIEDNENLLVYEYMPEGALSKHLFHWKHMNLKPLSWTQRLTIALDVARGMEYLHGLAHETFIHRDLKSSNILLDNHFRAKVSDFGLVKLAPGRGKSIVTKLAGTFGYLAPEYAVMGKITTKVDVFSYGVVLMELLTGLTVLDEERPVESHYLVHWFWRTKSSMDKLRDALDLALEHEVLESEETLKTISIIAELAIQCTAREPNHRPEMGHVVNVLAPLVEKWKPIDHSSDESCAGIDINYNIPLLDMLKGWKEVGTQSTIFTSDDSTGSIPARPVGFAASFNSSDAR</sequence>
<feature type="compositionally biased region" description="Basic and acidic residues" evidence="19">
    <location>
        <begin position="504"/>
        <end position="522"/>
    </location>
</feature>
<keyword evidence="4" id="KW-0723">Serine/threonine-protein kinase</keyword>
<dbReference type="GO" id="GO:0005524">
    <property type="term" value="F:ATP binding"/>
    <property type="evidence" value="ECO:0007669"/>
    <property type="project" value="UniProtKB-UniRule"/>
</dbReference>
<dbReference type="FunFam" id="3.80.10.10:FF:000190">
    <property type="entry name" value="Receptor-like kinase TMK4"/>
    <property type="match status" value="1"/>
</dbReference>
<dbReference type="CDD" id="cd14066">
    <property type="entry name" value="STKc_IRAK"/>
    <property type="match status" value="1"/>
</dbReference>
<dbReference type="SUPFAM" id="SSF56112">
    <property type="entry name" value="Protein kinase-like (PK-like)"/>
    <property type="match status" value="1"/>
</dbReference>
<dbReference type="SMART" id="SM00220">
    <property type="entry name" value="S_TKc"/>
    <property type="match status" value="1"/>
</dbReference>
<keyword evidence="10 18" id="KW-0547">Nucleotide-binding</keyword>
<reference evidence="22 23" key="1">
    <citation type="journal article" date="2021" name="Commun. Biol.">
        <title>The genome of Shorea leprosula (Dipterocarpaceae) highlights the ecological relevance of drought in aseasonal tropical rainforests.</title>
        <authorList>
            <person name="Ng K.K.S."/>
            <person name="Kobayashi M.J."/>
            <person name="Fawcett J.A."/>
            <person name="Hatakeyama M."/>
            <person name="Paape T."/>
            <person name="Ng C.H."/>
            <person name="Ang C.C."/>
            <person name="Tnah L.H."/>
            <person name="Lee C.T."/>
            <person name="Nishiyama T."/>
            <person name="Sese J."/>
            <person name="O'Brien M.J."/>
            <person name="Copetti D."/>
            <person name="Mohd Noor M.I."/>
            <person name="Ong R.C."/>
            <person name="Putra M."/>
            <person name="Sireger I.Z."/>
            <person name="Indrioko S."/>
            <person name="Kosugi Y."/>
            <person name="Izuno A."/>
            <person name="Isagi Y."/>
            <person name="Lee S.L."/>
            <person name="Shimizu K.K."/>
        </authorList>
    </citation>
    <scope>NUCLEOTIDE SEQUENCE [LARGE SCALE GENOMIC DNA]</scope>
    <source>
        <strain evidence="22">214</strain>
    </source>
</reference>
<evidence type="ECO:0000256" key="9">
    <source>
        <dbReference type="ARBA" id="ARBA00022737"/>
    </source>
</evidence>
<dbReference type="Pfam" id="PF08263">
    <property type="entry name" value="LRRNT_2"/>
    <property type="match status" value="2"/>
</dbReference>
<keyword evidence="12 18" id="KW-0067">ATP-binding</keyword>
<evidence type="ECO:0000256" key="10">
    <source>
        <dbReference type="ARBA" id="ARBA00022741"/>
    </source>
</evidence>
<dbReference type="PANTHER" id="PTHR47986">
    <property type="entry name" value="OSJNBA0070M12.3 PROTEIN"/>
    <property type="match status" value="1"/>
</dbReference>
<feature type="binding site" evidence="18">
    <location>
        <position position="664"/>
    </location>
    <ligand>
        <name>ATP</name>
        <dbReference type="ChEBI" id="CHEBI:30616"/>
    </ligand>
</feature>
<dbReference type="InterPro" id="IPR017441">
    <property type="entry name" value="Protein_kinase_ATP_BS"/>
</dbReference>
<keyword evidence="13 20" id="KW-1133">Transmembrane helix</keyword>
<keyword evidence="5" id="KW-0433">Leucine-rich repeat</keyword>
<evidence type="ECO:0000256" key="6">
    <source>
        <dbReference type="ARBA" id="ARBA00022679"/>
    </source>
</evidence>
<dbReference type="PANTHER" id="PTHR47986:SF1">
    <property type="entry name" value="OS04G0685900 PROTEIN"/>
    <property type="match status" value="1"/>
</dbReference>
<dbReference type="GO" id="GO:0005886">
    <property type="term" value="C:plasma membrane"/>
    <property type="evidence" value="ECO:0007669"/>
    <property type="project" value="UniProtKB-SubCell"/>
</dbReference>
<gene>
    <name evidence="22" type="ORF">SLEP1_g43314</name>
</gene>
<keyword evidence="14 20" id="KW-0472">Membrane</keyword>
<accession>A0AAV5LCL2</accession>
<dbReference type="GO" id="GO:0004672">
    <property type="term" value="F:protein kinase activity"/>
    <property type="evidence" value="ECO:0007669"/>
    <property type="project" value="InterPro"/>
</dbReference>
<dbReference type="InterPro" id="IPR008271">
    <property type="entry name" value="Ser/Thr_kinase_AS"/>
</dbReference>
<evidence type="ECO:0000313" key="23">
    <source>
        <dbReference type="Proteomes" id="UP001054252"/>
    </source>
</evidence>
<dbReference type="FunFam" id="3.80.10.10:FF:000129">
    <property type="entry name" value="Leucine-rich repeat receptor-like kinase"/>
    <property type="match status" value="1"/>
</dbReference>
<keyword evidence="6" id="KW-0808">Transferase</keyword>
<dbReference type="GO" id="GO:0045087">
    <property type="term" value="P:innate immune response"/>
    <property type="evidence" value="ECO:0007669"/>
    <property type="project" value="UniProtKB-ARBA"/>
</dbReference>
<dbReference type="FunFam" id="1.10.510.10:FF:000468">
    <property type="entry name" value="PTI1-like tyrosine-protein kinase 3"/>
    <property type="match status" value="1"/>
</dbReference>
<keyword evidence="7 20" id="KW-0812">Transmembrane</keyword>